<sequence>MIYGAIFISGLVACVMAMTMIAHRAPPYDGASNFTMFTHRNQN</sequence>
<dbReference type="KEGG" id="ara:Arad_3839"/>
<evidence type="ECO:0000313" key="1">
    <source>
        <dbReference type="EMBL" id="ACM27694.1"/>
    </source>
</evidence>
<dbReference type="HOGENOM" id="CLU_3228615_0_0_5"/>
<dbReference type="AlphaFoldDB" id="B9JA79"/>
<name>B9JA79_RHIR8</name>
<reference evidence="1 2" key="1">
    <citation type="journal article" date="2009" name="J. Bacteriol.">
        <title>Genome sequences of three Agrobacterium biovars help elucidate the evolution of multichromosome genomes in bacteria.</title>
        <authorList>
            <person name="Slater S.C."/>
            <person name="Goldman B.S."/>
            <person name="Goodner B."/>
            <person name="Setubal J.C."/>
            <person name="Farrand S.K."/>
            <person name="Nester E.W."/>
            <person name="Burr T.J."/>
            <person name="Banta L."/>
            <person name="Dickerman A.W."/>
            <person name="Paulsen I."/>
            <person name="Otten L."/>
            <person name="Suen G."/>
            <person name="Welch R."/>
            <person name="Almeida N.F."/>
            <person name="Arnold F."/>
            <person name="Burton O.T."/>
            <person name="Du Z."/>
            <person name="Ewing A."/>
            <person name="Godsy E."/>
            <person name="Heisel S."/>
            <person name="Houmiel K.L."/>
            <person name="Jhaveri J."/>
            <person name="Lu J."/>
            <person name="Miller N.M."/>
            <person name="Norton S."/>
            <person name="Chen Q."/>
            <person name="Phoolcharoen W."/>
            <person name="Ohlin V."/>
            <person name="Ondrusek D."/>
            <person name="Pride N."/>
            <person name="Stricklin S.L."/>
            <person name="Sun J."/>
            <person name="Wheeler C."/>
            <person name="Wilson L."/>
            <person name="Zhu H."/>
            <person name="Wood D.W."/>
        </authorList>
    </citation>
    <scope>NUCLEOTIDE SEQUENCE [LARGE SCALE GENOMIC DNA]</scope>
    <source>
        <strain evidence="2">K84 / ATCC BAA-868</strain>
    </source>
</reference>
<gene>
    <name evidence="1" type="ordered locus">Arad_3839</name>
</gene>
<accession>B9JA79</accession>
<dbReference type="Proteomes" id="UP000001600">
    <property type="component" value="Chromosome 1"/>
</dbReference>
<dbReference type="EMBL" id="CP000628">
    <property type="protein sequence ID" value="ACM27694.1"/>
    <property type="molecule type" value="Genomic_DNA"/>
</dbReference>
<protein>
    <submittedName>
        <fullName evidence="1">Uncharacterized protein</fullName>
    </submittedName>
</protein>
<proteinExistence type="predicted"/>
<dbReference type="eggNOG" id="ENOG5032IB2">
    <property type="taxonomic scope" value="Bacteria"/>
</dbReference>
<organism evidence="1 2">
    <name type="scientific">Rhizobium rhizogenes (strain K84 / ATCC BAA-868)</name>
    <name type="common">Agrobacterium radiobacter</name>
    <dbReference type="NCBI Taxonomy" id="311403"/>
    <lineage>
        <taxon>Bacteria</taxon>
        <taxon>Pseudomonadati</taxon>
        <taxon>Pseudomonadota</taxon>
        <taxon>Alphaproteobacteria</taxon>
        <taxon>Hyphomicrobiales</taxon>
        <taxon>Rhizobiaceae</taxon>
        <taxon>Rhizobium/Agrobacterium group</taxon>
        <taxon>Rhizobium</taxon>
    </lineage>
</organism>
<evidence type="ECO:0000313" key="2">
    <source>
        <dbReference type="Proteomes" id="UP000001600"/>
    </source>
</evidence>